<reference evidence="10 11" key="1">
    <citation type="submission" date="2018-10" db="EMBL/GenBank/DDBJ databases">
        <title>Draft genome sequence of the microsporidian Tubulinosema ratisbonensis.</title>
        <authorList>
            <person name="Polonais V."/>
            <person name="Peyretaillade E."/>
            <person name="Niehus S."/>
            <person name="Wawrzyniak I."/>
            <person name="Franchet A."/>
            <person name="Gaspin C."/>
            <person name="Reichstadt M."/>
            <person name="Belser C."/>
            <person name="Labadie K."/>
            <person name="Delbac F."/>
            <person name="Ferrandon D."/>
        </authorList>
    </citation>
    <scope>NUCLEOTIDE SEQUENCE [LARGE SCALE GENOMIC DNA]</scope>
    <source>
        <strain evidence="10 11">Franzen</strain>
    </source>
</reference>
<dbReference type="GO" id="GO:0004616">
    <property type="term" value="F:phosphogluconate dehydrogenase (decarboxylating) activity"/>
    <property type="evidence" value="ECO:0007669"/>
    <property type="project" value="UniProtKB-EC"/>
</dbReference>
<feature type="binding site" evidence="7">
    <location>
        <position position="429"/>
    </location>
    <ligand>
        <name>substrate</name>
        <note>ligand shared between dimeric partners</note>
    </ligand>
</feature>
<evidence type="ECO:0000256" key="1">
    <source>
        <dbReference type="ARBA" id="ARBA00004874"/>
    </source>
</evidence>
<dbReference type="GO" id="GO:0050661">
    <property type="term" value="F:NADP binding"/>
    <property type="evidence" value="ECO:0007669"/>
    <property type="project" value="InterPro"/>
</dbReference>
<dbReference type="InterPro" id="IPR006115">
    <property type="entry name" value="6PGDH_NADP-bd"/>
</dbReference>
<keyword evidence="5 8" id="KW-0570">Pentose shunt</keyword>
<keyword evidence="4 8" id="KW-0311">Gluconate utilization</keyword>
<dbReference type="EC" id="1.1.1.44" evidence="8"/>
<dbReference type="Pfam" id="PF00393">
    <property type="entry name" value="6PGD"/>
    <property type="match status" value="1"/>
</dbReference>
<gene>
    <name evidence="10" type="ORF">TUBRATIS_11510</name>
</gene>
<dbReference type="InterPro" id="IPR013328">
    <property type="entry name" value="6PGD_dom2"/>
</dbReference>
<evidence type="ECO:0000256" key="2">
    <source>
        <dbReference type="ARBA" id="ARBA00008419"/>
    </source>
</evidence>
<dbReference type="InterPro" id="IPR008927">
    <property type="entry name" value="6-PGluconate_DH-like_C_sf"/>
</dbReference>
<evidence type="ECO:0000256" key="7">
    <source>
        <dbReference type="PIRSR" id="PIRSR000109-2"/>
    </source>
</evidence>
<organism evidence="10 11">
    <name type="scientific">Tubulinosema ratisbonensis</name>
    <dbReference type="NCBI Taxonomy" id="291195"/>
    <lineage>
        <taxon>Eukaryota</taxon>
        <taxon>Fungi</taxon>
        <taxon>Fungi incertae sedis</taxon>
        <taxon>Microsporidia</taxon>
        <taxon>Tubulinosematoidea</taxon>
        <taxon>Tubulinosematidae</taxon>
        <taxon>Tubulinosema</taxon>
    </lineage>
</organism>
<evidence type="ECO:0000256" key="6">
    <source>
        <dbReference type="PIRSR" id="PIRSR000109-1"/>
    </source>
</evidence>
<feature type="binding site" evidence="7">
    <location>
        <position position="435"/>
    </location>
    <ligand>
        <name>substrate</name>
        <note>ligand shared between dimeric partners</note>
    </ligand>
</feature>
<feature type="binding site" description="in other chain" evidence="7">
    <location>
        <begin position="124"/>
        <end position="126"/>
    </location>
    <ligand>
        <name>substrate</name>
        <note>ligand shared between dimeric partners</note>
    </ligand>
</feature>
<keyword evidence="11" id="KW-1185">Reference proteome</keyword>
<protein>
    <recommendedName>
        <fullName evidence="8">6-phosphogluconate dehydrogenase, decarboxylating</fullName>
        <ecNumber evidence="8">1.1.1.44</ecNumber>
    </recommendedName>
</protein>
<feature type="active site" description="Proton donor" evidence="6">
    <location>
        <position position="185"/>
    </location>
</feature>
<dbReference type="VEuPathDB" id="MicrosporidiaDB:TUBRATIS_11510"/>
<feature type="active site" description="Proton acceptor" evidence="6">
    <location>
        <position position="178"/>
    </location>
</feature>
<dbReference type="InterPro" id="IPR036291">
    <property type="entry name" value="NAD(P)-bd_dom_sf"/>
</dbReference>
<comment type="similarity">
    <text evidence="2 8">Belongs to the 6-phosphogluconate dehydrogenase family.</text>
</comment>
<dbReference type="STRING" id="291195.A0A437AMU3"/>
<dbReference type="EMBL" id="RCSS01000242">
    <property type="protein sequence ID" value="RVD92347.1"/>
    <property type="molecule type" value="Genomic_DNA"/>
</dbReference>
<feature type="domain" description="6-phosphogluconate dehydrogenase C-terminal" evidence="9">
    <location>
        <begin position="174"/>
        <end position="451"/>
    </location>
</feature>
<evidence type="ECO:0000256" key="4">
    <source>
        <dbReference type="ARBA" id="ARBA00023064"/>
    </source>
</evidence>
<dbReference type="FunFam" id="3.40.50.720:FF:000007">
    <property type="entry name" value="6-phosphogluconate dehydrogenase, decarboxylating"/>
    <property type="match status" value="1"/>
</dbReference>
<accession>A0A437AMU3</accession>
<feature type="binding site" description="in other chain" evidence="7">
    <location>
        <position position="251"/>
    </location>
    <ligand>
        <name>substrate</name>
        <note>ligand shared between dimeric partners</note>
    </ligand>
</feature>
<dbReference type="SUPFAM" id="SSF51735">
    <property type="entry name" value="NAD(P)-binding Rossmann-fold domains"/>
    <property type="match status" value="1"/>
</dbReference>
<dbReference type="SUPFAM" id="SSF48179">
    <property type="entry name" value="6-phosphogluconate dehydrogenase C-terminal domain-like"/>
    <property type="match status" value="1"/>
</dbReference>
<dbReference type="Gene3D" id="1.20.5.320">
    <property type="entry name" value="6-Phosphogluconate Dehydrogenase, domain 3"/>
    <property type="match status" value="1"/>
</dbReference>
<evidence type="ECO:0000313" key="10">
    <source>
        <dbReference type="EMBL" id="RVD92347.1"/>
    </source>
</evidence>
<evidence type="ECO:0000313" key="11">
    <source>
        <dbReference type="Proteomes" id="UP000282876"/>
    </source>
</evidence>
<keyword evidence="8" id="KW-0521">NADP</keyword>
<comment type="catalytic activity">
    <reaction evidence="8">
        <text>6-phospho-D-gluconate + NADP(+) = D-ribulose 5-phosphate + CO2 + NADPH</text>
        <dbReference type="Rhea" id="RHEA:10116"/>
        <dbReference type="ChEBI" id="CHEBI:16526"/>
        <dbReference type="ChEBI" id="CHEBI:57783"/>
        <dbReference type="ChEBI" id="CHEBI:58121"/>
        <dbReference type="ChEBI" id="CHEBI:58349"/>
        <dbReference type="ChEBI" id="CHEBI:58759"/>
        <dbReference type="EC" id="1.1.1.44"/>
    </reaction>
</comment>
<dbReference type="Gene3D" id="3.40.50.720">
    <property type="entry name" value="NAD(P)-binding Rossmann-like Domain"/>
    <property type="match status" value="1"/>
</dbReference>
<evidence type="ECO:0000256" key="5">
    <source>
        <dbReference type="ARBA" id="ARBA00023126"/>
    </source>
</evidence>
<dbReference type="GO" id="GO:0019521">
    <property type="term" value="P:D-gluconate metabolic process"/>
    <property type="evidence" value="ECO:0007669"/>
    <property type="project" value="UniProtKB-KW"/>
</dbReference>
<dbReference type="Proteomes" id="UP000282876">
    <property type="component" value="Unassembled WGS sequence"/>
</dbReference>
<dbReference type="InterPro" id="IPR006183">
    <property type="entry name" value="Pgluconate_DH"/>
</dbReference>
<feature type="binding site" description="in other chain" evidence="7">
    <location>
        <position position="99"/>
    </location>
    <ligand>
        <name>substrate</name>
        <note>ligand shared between dimeric partners</note>
    </ligand>
</feature>
<feature type="binding site" description="in other chain" evidence="7">
    <location>
        <begin position="181"/>
        <end position="182"/>
    </location>
    <ligand>
        <name>substrate</name>
        <note>ligand shared between dimeric partners</note>
    </ligand>
</feature>
<evidence type="ECO:0000256" key="3">
    <source>
        <dbReference type="ARBA" id="ARBA00023002"/>
    </source>
</evidence>
<dbReference type="GO" id="GO:0006098">
    <property type="term" value="P:pentose-phosphate shunt"/>
    <property type="evidence" value="ECO:0007669"/>
    <property type="project" value="UniProtKB-UniPathway"/>
</dbReference>
<dbReference type="PIRSF" id="PIRSF000109">
    <property type="entry name" value="6PGD"/>
    <property type="match status" value="1"/>
</dbReference>
<proteinExistence type="inferred from homology"/>
<dbReference type="Gene3D" id="1.10.1040.10">
    <property type="entry name" value="N-(1-d-carboxylethyl)-l-norvaline Dehydrogenase, domain 2"/>
    <property type="match status" value="1"/>
</dbReference>
<feature type="binding site" description="in other chain" evidence="7">
    <location>
        <position position="186"/>
    </location>
    <ligand>
        <name>substrate</name>
        <note>ligand shared between dimeric partners</note>
    </ligand>
</feature>
<dbReference type="OrthoDB" id="434986at2759"/>
<dbReference type="SMART" id="SM01350">
    <property type="entry name" value="6PGD"/>
    <property type="match status" value="1"/>
</dbReference>
<dbReference type="InterPro" id="IPR006113">
    <property type="entry name" value="6PGDH_Gnd/GntZ"/>
</dbReference>
<name>A0A437AMU3_9MICR</name>
<dbReference type="InterPro" id="IPR006114">
    <property type="entry name" value="6PGDH_C"/>
</dbReference>
<dbReference type="UniPathway" id="UPA00115">
    <property type="reaction ID" value="UER00410"/>
</dbReference>
<keyword evidence="3 8" id="KW-0560">Oxidoreductase</keyword>
<dbReference type="Pfam" id="PF03446">
    <property type="entry name" value="NAD_binding_2"/>
    <property type="match status" value="1"/>
</dbReference>
<evidence type="ECO:0000256" key="8">
    <source>
        <dbReference type="RuleBase" id="RU000485"/>
    </source>
</evidence>
<dbReference type="PANTHER" id="PTHR11811">
    <property type="entry name" value="6-PHOSPHOGLUCONATE DEHYDROGENASE"/>
    <property type="match status" value="1"/>
</dbReference>
<evidence type="ECO:0000259" key="9">
    <source>
        <dbReference type="SMART" id="SM01350"/>
    </source>
</evidence>
<dbReference type="PRINTS" id="PR00076">
    <property type="entry name" value="6PGDHDRGNASE"/>
</dbReference>
<comment type="caution">
    <text evidence="10">The sequence shown here is derived from an EMBL/GenBank/DDBJ whole genome shotgun (WGS) entry which is preliminary data.</text>
</comment>
<dbReference type="NCBIfam" id="NF006765">
    <property type="entry name" value="PRK09287.1"/>
    <property type="match status" value="1"/>
</dbReference>
<feature type="binding site" description="in other chain" evidence="7">
    <location>
        <position position="278"/>
    </location>
    <ligand>
        <name>substrate</name>
        <note>ligand shared between dimeric partners</note>
    </ligand>
</feature>
<dbReference type="NCBIfam" id="TIGR00873">
    <property type="entry name" value="gnd"/>
    <property type="match status" value="1"/>
</dbReference>
<comment type="pathway">
    <text evidence="1 8">Carbohydrate degradation; pentose phosphate pathway; D-ribulose 5-phosphate from D-glucose 6-phosphate (oxidative stage): step 3/3.</text>
</comment>
<dbReference type="AlphaFoldDB" id="A0A437AMU3"/>
<sequence length="453" mass="50959">MDVGVIGLGVMGENLILNIEEKGFNVSIYNRTTTKTDNLIEKHKNLNLLGCKDLKSFVDSLSSPRKIILLIKSGNPVDAMIDKLVPYVNKEDVIIDAGNSFYEDTERRSLKYENIFSFLGVGISGGELGARHGPSIMVGGCKKGWEIIKPIFEKIAAKADDISCCAYFGNTSSGHFVKMVHNGIEYCEMQLLCEVYFLFKKSKLNTQKITKILKKWLKTEELESYLLEITTKILDRDDELINKVLDAASQKGTGMQCVSTALNFGSINTMMSDSVFARIISSKKTLRTVLFEKYGNKIDENIVIEENCVKNAFTLAKAVAYVQGYVFMLEVSKIKNWNINIKEVSQIWKNGCILRGGFLQTMIKMETDGILLKNDTFKQIYENGFEDLKYVLKCAIDKNLPMPCFSSALNYLNGMIIKDGSGNLIQALRDCFGSHTVQLEGSDEFVHIDWLNW</sequence>